<keyword evidence="1" id="KW-0732">Signal</keyword>
<dbReference type="EMBL" id="GGFM01012467">
    <property type="protein sequence ID" value="MBW33218.1"/>
    <property type="molecule type" value="Transcribed_RNA"/>
</dbReference>
<proteinExistence type="predicted"/>
<feature type="signal peptide" evidence="1">
    <location>
        <begin position="1"/>
        <end position="21"/>
    </location>
</feature>
<name>A0A2M3ZXV9_9DIPT</name>
<dbReference type="AlphaFoldDB" id="A0A2M3ZXV9"/>
<evidence type="ECO:0000256" key="1">
    <source>
        <dbReference type="SAM" id="SignalP"/>
    </source>
</evidence>
<evidence type="ECO:0000313" key="2">
    <source>
        <dbReference type="EMBL" id="MBW33218.1"/>
    </source>
</evidence>
<sequence length="82" mass="9106">MMMTHLYVTTPLWCWLAGLLGVPKRNTKPRVSLGPGGTVTGYLDASTINCWCSLCYHHQPCTNASETHVRTSWHAATIIPYS</sequence>
<feature type="chain" id="PRO_5014772767" evidence="1">
    <location>
        <begin position="22"/>
        <end position="82"/>
    </location>
</feature>
<reference evidence="2" key="1">
    <citation type="submission" date="2018-01" db="EMBL/GenBank/DDBJ databases">
        <title>An insight into the sialome of Amazonian anophelines.</title>
        <authorList>
            <person name="Ribeiro J.M."/>
            <person name="Scarpassa V."/>
            <person name="Calvo E."/>
        </authorList>
    </citation>
    <scope>NUCLEOTIDE SEQUENCE</scope>
    <source>
        <tissue evidence="2">Salivary glands</tissue>
    </source>
</reference>
<organism evidence="2">
    <name type="scientific">Anopheles braziliensis</name>
    <dbReference type="NCBI Taxonomy" id="58242"/>
    <lineage>
        <taxon>Eukaryota</taxon>
        <taxon>Metazoa</taxon>
        <taxon>Ecdysozoa</taxon>
        <taxon>Arthropoda</taxon>
        <taxon>Hexapoda</taxon>
        <taxon>Insecta</taxon>
        <taxon>Pterygota</taxon>
        <taxon>Neoptera</taxon>
        <taxon>Endopterygota</taxon>
        <taxon>Diptera</taxon>
        <taxon>Nematocera</taxon>
        <taxon>Culicoidea</taxon>
        <taxon>Culicidae</taxon>
        <taxon>Anophelinae</taxon>
        <taxon>Anopheles</taxon>
    </lineage>
</organism>
<accession>A0A2M3ZXV9</accession>
<protein>
    <submittedName>
        <fullName evidence="2">Putative secreted peptide</fullName>
    </submittedName>
</protein>